<dbReference type="InterPro" id="IPR054087">
    <property type="entry name" value="Cep192-like_D7"/>
</dbReference>
<dbReference type="FunFam" id="2.60.40.10:FF:000681">
    <property type="entry name" value="Centrosomal protein of 192 kDa"/>
    <property type="match status" value="1"/>
</dbReference>
<proteinExistence type="predicted"/>
<reference evidence="5 6" key="1">
    <citation type="journal article" date="2020" name="Nature">
        <title>Six reference-quality genomes reveal evolution of bat adaptations.</title>
        <authorList>
            <person name="Jebb D."/>
            <person name="Huang Z."/>
            <person name="Pippel M."/>
            <person name="Hughes G.M."/>
            <person name="Lavrichenko K."/>
            <person name="Devanna P."/>
            <person name="Winkler S."/>
            <person name="Jermiin L.S."/>
            <person name="Skirmuntt E.C."/>
            <person name="Katzourakis A."/>
            <person name="Burkitt-Gray L."/>
            <person name="Ray D.A."/>
            <person name="Sullivan K.A.M."/>
            <person name="Roscito J.G."/>
            <person name="Kirilenko B.M."/>
            <person name="Davalos L.M."/>
            <person name="Corthals A.P."/>
            <person name="Power M.L."/>
            <person name="Jones G."/>
            <person name="Ransome R.D."/>
            <person name="Dechmann D.K.N."/>
            <person name="Locatelli A.G."/>
            <person name="Puechmaille S.J."/>
            <person name="Fedrigo O."/>
            <person name="Jarvis E.D."/>
            <person name="Hiller M."/>
            <person name="Vernes S.C."/>
            <person name="Myers E.W."/>
            <person name="Teeling E.C."/>
        </authorList>
    </citation>
    <scope>NUCLEOTIDE SEQUENCE [LARGE SCALE GENOMIC DNA]</scope>
    <source>
        <strain evidence="5">Bat1K_MPI-CBG_1</strain>
    </source>
</reference>
<dbReference type="GO" id="GO:0005814">
    <property type="term" value="C:centriole"/>
    <property type="evidence" value="ECO:0007669"/>
    <property type="project" value="TreeGrafter"/>
</dbReference>
<dbReference type="Pfam" id="PF22065">
    <property type="entry name" value="Cep192_D7"/>
    <property type="match status" value="1"/>
</dbReference>
<dbReference type="InterPro" id="IPR039103">
    <property type="entry name" value="Spd-2/CEP192"/>
</dbReference>
<dbReference type="AlphaFoldDB" id="A0A833YZX3"/>
<sequence>MSKITLLIIGEFRDSTSSRECLQPSSKANLESKSESDSLGKHGGNVSLDILPVKGPQSSPLSQVVHPPQDKSSSEEMWAVQPEHLILVAPSTCELAKTGRFQILNNSVRLLKFELYWPAHCLTVTPQYGFIQPESKLQILVSPNSSLSTKHSVFPWSGLIYIHCDNGQKKIVKVQIREELTQEELFNRLASTSFGIPSVTEPLISHLVKPLTKPPSTKVEIRNKTVTFPTTEPGETSENYLELENHGNTEVKWYLSSLAPPYVKGVDESGDVFRATYAAFRCSPISGIMESHGIQKVSITFLPRDKGDYAQFWDVECHPLKEPHMKHTLRFQLSGQSVKAENEPENSCLSTNTLIKIDNLVKSRRQAVSEASAVIPGRQLDLTHRGVYAPEDVYWFLPTRVGESRTLKVNLRNNSFITHLLKFLSPREPFYVKHSKYSLRAQHYINMPVQFKPKLVGTFEASLVIQTDEGKSIAIRLIGEALEKS</sequence>
<dbReference type="FunFam" id="2.60.40.10:FF:001246">
    <property type="entry name" value="Centrosomal protein of 192 kDa"/>
    <property type="match status" value="1"/>
</dbReference>
<feature type="domain" description="Cep192-like" evidence="4">
    <location>
        <begin position="76"/>
        <end position="177"/>
    </location>
</feature>
<evidence type="ECO:0000313" key="5">
    <source>
        <dbReference type="EMBL" id="KAF6087588.1"/>
    </source>
</evidence>
<dbReference type="InterPro" id="IPR054092">
    <property type="entry name" value="Cep192-like_D6"/>
</dbReference>
<evidence type="ECO:0000259" key="3">
    <source>
        <dbReference type="Pfam" id="PF22066"/>
    </source>
</evidence>
<dbReference type="PANTHER" id="PTHR16029">
    <property type="entry name" value="CENTROSOMAL PROTEIN OF 192 KDA"/>
    <property type="match status" value="1"/>
</dbReference>
<evidence type="ECO:0000256" key="1">
    <source>
        <dbReference type="SAM" id="MobiDB-lite"/>
    </source>
</evidence>
<dbReference type="PANTHER" id="PTHR16029:SF11">
    <property type="entry name" value="CENTROSOMAL PROTEIN OF 192 KDA"/>
    <property type="match status" value="1"/>
</dbReference>
<dbReference type="GO" id="GO:0051298">
    <property type="term" value="P:centrosome duplication"/>
    <property type="evidence" value="ECO:0007669"/>
    <property type="project" value="InterPro"/>
</dbReference>
<evidence type="ECO:0000259" key="4">
    <source>
        <dbReference type="Pfam" id="PF22076"/>
    </source>
</evidence>
<feature type="domain" description="Cep192-like" evidence="3">
    <location>
        <begin position="383"/>
        <end position="482"/>
    </location>
</feature>
<feature type="region of interest" description="Disordered" evidence="1">
    <location>
        <begin position="19"/>
        <end position="47"/>
    </location>
</feature>
<dbReference type="Gene3D" id="2.60.40.10">
    <property type="entry name" value="Immunoglobulins"/>
    <property type="match status" value="2"/>
</dbReference>
<dbReference type="Pfam" id="PF22066">
    <property type="entry name" value="Cep192_D8"/>
    <property type="match status" value="1"/>
</dbReference>
<feature type="compositionally biased region" description="Polar residues" evidence="1">
    <location>
        <begin position="19"/>
        <end position="29"/>
    </location>
</feature>
<dbReference type="GO" id="GO:0090222">
    <property type="term" value="P:centrosome-templated microtubule nucleation"/>
    <property type="evidence" value="ECO:0007669"/>
    <property type="project" value="InterPro"/>
</dbReference>
<comment type="caution">
    <text evidence="5">The sequence shown here is derived from an EMBL/GenBank/DDBJ whole genome shotgun (WGS) entry which is preliminary data.</text>
</comment>
<feature type="domain" description="Cep192-like" evidence="2">
    <location>
        <begin position="215"/>
        <end position="337"/>
    </location>
</feature>
<dbReference type="InterPro" id="IPR013783">
    <property type="entry name" value="Ig-like_fold"/>
</dbReference>
<dbReference type="GO" id="GO:0005737">
    <property type="term" value="C:cytoplasm"/>
    <property type="evidence" value="ECO:0007669"/>
    <property type="project" value="TreeGrafter"/>
</dbReference>
<dbReference type="EMBL" id="JABVXQ010000010">
    <property type="protein sequence ID" value="KAF6087588.1"/>
    <property type="molecule type" value="Genomic_DNA"/>
</dbReference>
<feature type="compositionally biased region" description="Basic and acidic residues" evidence="1">
    <location>
        <begin position="30"/>
        <end position="40"/>
    </location>
</feature>
<dbReference type="GO" id="GO:0090307">
    <property type="term" value="P:mitotic spindle assembly"/>
    <property type="evidence" value="ECO:0007669"/>
    <property type="project" value="TreeGrafter"/>
</dbReference>
<gene>
    <name evidence="5" type="ORF">HJG60_002651</name>
</gene>
<dbReference type="InterPro" id="IPR054088">
    <property type="entry name" value="Cep192-like_D8"/>
</dbReference>
<dbReference type="Proteomes" id="UP000664940">
    <property type="component" value="Unassembled WGS sequence"/>
</dbReference>
<dbReference type="GO" id="GO:0000242">
    <property type="term" value="C:pericentriolar material"/>
    <property type="evidence" value="ECO:0007669"/>
    <property type="project" value="TreeGrafter"/>
</dbReference>
<dbReference type="Pfam" id="PF22076">
    <property type="entry name" value="Cep192_D6"/>
    <property type="match status" value="1"/>
</dbReference>
<protein>
    <submittedName>
        <fullName evidence="5">Centrosomal protein 192</fullName>
    </submittedName>
</protein>
<organism evidence="5 6">
    <name type="scientific">Phyllostomus discolor</name>
    <name type="common">pale spear-nosed bat</name>
    <dbReference type="NCBI Taxonomy" id="89673"/>
    <lineage>
        <taxon>Eukaryota</taxon>
        <taxon>Metazoa</taxon>
        <taxon>Chordata</taxon>
        <taxon>Craniata</taxon>
        <taxon>Vertebrata</taxon>
        <taxon>Euteleostomi</taxon>
        <taxon>Mammalia</taxon>
        <taxon>Eutheria</taxon>
        <taxon>Laurasiatheria</taxon>
        <taxon>Chiroptera</taxon>
        <taxon>Yangochiroptera</taxon>
        <taxon>Phyllostomidae</taxon>
        <taxon>Phyllostominae</taxon>
        <taxon>Phyllostomus</taxon>
    </lineage>
</organism>
<evidence type="ECO:0000259" key="2">
    <source>
        <dbReference type="Pfam" id="PF22065"/>
    </source>
</evidence>
<evidence type="ECO:0000313" key="6">
    <source>
        <dbReference type="Proteomes" id="UP000664940"/>
    </source>
</evidence>
<dbReference type="GO" id="GO:0071539">
    <property type="term" value="P:protein localization to centrosome"/>
    <property type="evidence" value="ECO:0007669"/>
    <property type="project" value="InterPro"/>
</dbReference>
<name>A0A833YZX3_9CHIR</name>
<accession>A0A833YZX3</accession>
<dbReference type="GO" id="GO:0019901">
    <property type="term" value="F:protein kinase binding"/>
    <property type="evidence" value="ECO:0007669"/>
    <property type="project" value="TreeGrafter"/>
</dbReference>